<dbReference type="CDD" id="cd11064">
    <property type="entry name" value="CYP86A"/>
    <property type="match status" value="1"/>
</dbReference>
<evidence type="ECO:0000313" key="9">
    <source>
        <dbReference type="EMBL" id="KAH6823307.1"/>
    </source>
</evidence>
<dbReference type="PRINTS" id="PR00463">
    <property type="entry name" value="EP450I"/>
</dbReference>
<reference evidence="9 10" key="1">
    <citation type="journal article" date="2021" name="Nat. Commun.">
        <title>Incipient diploidization of the medicinal plant Perilla within 10,000 years.</title>
        <authorList>
            <person name="Zhang Y."/>
            <person name="Shen Q."/>
            <person name="Leng L."/>
            <person name="Zhang D."/>
            <person name="Chen S."/>
            <person name="Shi Y."/>
            <person name="Ning Z."/>
            <person name="Chen S."/>
        </authorList>
    </citation>
    <scope>NUCLEOTIDE SEQUENCE [LARGE SCALE GENOMIC DNA]</scope>
    <source>
        <strain evidence="10">cv. PC099</strain>
    </source>
</reference>
<keyword evidence="10" id="KW-1185">Reference proteome</keyword>
<evidence type="ECO:0000256" key="8">
    <source>
        <dbReference type="RuleBase" id="RU000461"/>
    </source>
</evidence>
<dbReference type="Pfam" id="PF00067">
    <property type="entry name" value="p450"/>
    <property type="match status" value="1"/>
</dbReference>
<evidence type="ECO:0000256" key="3">
    <source>
        <dbReference type="ARBA" id="ARBA00010617"/>
    </source>
</evidence>
<evidence type="ECO:0000256" key="1">
    <source>
        <dbReference type="ARBA" id="ARBA00001971"/>
    </source>
</evidence>
<evidence type="ECO:0000256" key="4">
    <source>
        <dbReference type="ARBA" id="ARBA00022723"/>
    </source>
</evidence>
<feature type="binding site" description="axial binding residue" evidence="7">
    <location>
        <position position="457"/>
    </location>
    <ligand>
        <name>heme</name>
        <dbReference type="ChEBI" id="CHEBI:30413"/>
    </ligand>
    <ligandPart>
        <name>Fe</name>
        <dbReference type="ChEBI" id="CHEBI:18248"/>
    </ligandPart>
</feature>
<dbReference type="GO" id="GO:0005506">
    <property type="term" value="F:iron ion binding"/>
    <property type="evidence" value="ECO:0007669"/>
    <property type="project" value="InterPro"/>
</dbReference>
<sequence>MAIFEYPEQFLVLTISTLLFLVFYLASRRGKKSPEPTVWPVLGMLPAVVLNLRRIHDYATEVLSQCGGTYNFIGPLFWNIDMLFTSDPANIHHVLSRNFSNYPKGPEFRKIFDILGDGIFGADFELWEIHRKTTLAQLSHSDFYTYLQRSVWDKVETGLIPVLDDFCKRGSDLDLQDIFQRFTFDNICKFVLDYDPCSLCVELPYVPCEKAFSVVAEPLLHRHIFPEWMWKLQQWLNISGERKLMEASKAFDEFIYPRVSGFDNINHGDHLNVLKAFEKVYREKNNIINAAASNSGGLRKFLKDTSLSLMLAGRDTTSTCLTWLFYLIAQNPSALIKIREEMEAELCLNENNKKSWTAAESQKLVYLHGALCESLRLFPPVALEHKAPIEGDILPSGHYLHKNAKLIISFYSVGRMETVWGKDCLEFKPERWISSKGGIKHEPSYKFPAFNAGPRTCLGKEMAFVQMKMVAATIIHHYNIKLVEGHPVSPRDSIILQARDGLRVVLSKIT</sequence>
<keyword evidence="5 8" id="KW-0560">Oxidoreductase</keyword>
<dbReference type="GO" id="GO:0016020">
    <property type="term" value="C:membrane"/>
    <property type="evidence" value="ECO:0007669"/>
    <property type="project" value="UniProtKB-SubCell"/>
</dbReference>
<dbReference type="GO" id="GO:0016705">
    <property type="term" value="F:oxidoreductase activity, acting on paired donors, with incorporation or reduction of molecular oxygen"/>
    <property type="evidence" value="ECO:0007669"/>
    <property type="project" value="InterPro"/>
</dbReference>
<gene>
    <name evidence="9" type="ORF">C2S53_004334</name>
</gene>
<proteinExistence type="inferred from homology"/>
<dbReference type="Proteomes" id="UP001190926">
    <property type="component" value="Unassembled WGS sequence"/>
</dbReference>
<dbReference type="Gene3D" id="1.10.630.10">
    <property type="entry name" value="Cytochrome P450"/>
    <property type="match status" value="1"/>
</dbReference>
<dbReference type="GO" id="GO:0020037">
    <property type="term" value="F:heme binding"/>
    <property type="evidence" value="ECO:0007669"/>
    <property type="project" value="InterPro"/>
</dbReference>
<dbReference type="PROSITE" id="PS00086">
    <property type="entry name" value="CYTOCHROME_P450"/>
    <property type="match status" value="1"/>
</dbReference>
<evidence type="ECO:0000256" key="5">
    <source>
        <dbReference type="ARBA" id="ARBA00023002"/>
    </source>
</evidence>
<keyword evidence="8" id="KW-0503">Monooxygenase</keyword>
<name>A0AAD4IXC1_PERFH</name>
<organism evidence="9 10">
    <name type="scientific">Perilla frutescens var. hirtella</name>
    <name type="common">Perilla citriodora</name>
    <name type="synonym">Perilla setoyensis</name>
    <dbReference type="NCBI Taxonomy" id="608512"/>
    <lineage>
        <taxon>Eukaryota</taxon>
        <taxon>Viridiplantae</taxon>
        <taxon>Streptophyta</taxon>
        <taxon>Embryophyta</taxon>
        <taxon>Tracheophyta</taxon>
        <taxon>Spermatophyta</taxon>
        <taxon>Magnoliopsida</taxon>
        <taxon>eudicotyledons</taxon>
        <taxon>Gunneridae</taxon>
        <taxon>Pentapetalae</taxon>
        <taxon>asterids</taxon>
        <taxon>lamiids</taxon>
        <taxon>Lamiales</taxon>
        <taxon>Lamiaceae</taxon>
        <taxon>Nepetoideae</taxon>
        <taxon>Elsholtzieae</taxon>
        <taxon>Perilla</taxon>
    </lineage>
</organism>
<evidence type="ECO:0000256" key="6">
    <source>
        <dbReference type="ARBA" id="ARBA00023004"/>
    </source>
</evidence>
<dbReference type="GO" id="GO:0004497">
    <property type="term" value="F:monooxygenase activity"/>
    <property type="evidence" value="ECO:0007669"/>
    <property type="project" value="UniProtKB-KW"/>
</dbReference>
<dbReference type="SUPFAM" id="SSF48264">
    <property type="entry name" value="Cytochrome P450"/>
    <property type="match status" value="1"/>
</dbReference>
<accession>A0AAD4IXC1</accession>
<keyword evidence="6 7" id="KW-0408">Iron</keyword>
<dbReference type="InterPro" id="IPR002401">
    <property type="entry name" value="Cyt_P450_E_grp-I"/>
</dbReference>
<evidence type="ECO:0000256" key="2">
    <source>
        <dbReference type="ARBA" id="ARBA00004167"/>
    </source>
</evidence>
<dbReference type="InterPro" id="IPR036396">
    <property type="entry name" value="Cyt_P450_sf"/>
</dbReference>
<comment type="similarity">
    <text evidence="3 8">Belongs to the cytochrome P450 family.</text>
</comment>
<dbReference type="AlphaFoldDB" id="A0AAD4IXC1"/>
<dbReference type="PRINTS" id="PR00385">
    <property type="entry name" value="P450"/>
</dbReference>
<protein>
    <recommendedName>
        <fullName evidence="11">Cytochrome P450</fullName>
    </recommendedName>
</protein>
<comment type="subcellular location">
    <subcellularLocation>
        <location evidence="2">Membrane</location>
        <topology evidence="2">Single-pass membrane protein</topology>
    </subcellularLocation>
</comment>
<keyword evidence="7 8" id="KW-0349">Heme</keyword>
<evidence type="ECO:0000313" key="10">
    <source>
        <dbReference type="Proteomes" id="UP001190926"/>
    </source>
</evidence>
<evidence type="ECO:0008006" key="11">
    <source>
        <dbReference type="Google" id="ProtNLM"/>
    </source>
</evidence>
<dbReference type="InterPro" id="IPR017972">
    <property type="entry name" value="Cyt_P450_CS"/>
</dbReference>
<dbReference type="InterPro" id="IPR001128">
    <property type="entry name" value="Cyt_P450"/>
</dbReference>
<dbReference type="PANTHER" id="PTHR24296">
    <property type="entry name" value="CYTOCHROME P450"/>
    <property type="match status" value="1"/>
</dbReference>
<evidence type="ECO:0000256" key="7">
    <source>
        <dbReference type="PIRSR" id="PIRSR602401-1"/>
    </source>
</evidence>
<dbReference type="GO" id="GO:0006629">
    <property type="term" value="P:lipid metabolic process"/>
    <property type="evidence" value="ECO:0007669"/>
    <property type="project" value="UniProtKB-ARBA"/>
</dbReference>
<keyword evidence="4 7" id="KW-0479">Metal-binding</keyword>
<comment type="caution">
    <text evidence="9">The sequence shown here is derived from an EMBL/GenBank/DDBJ whole genome shotgun (WGS) entry which is preliminary data.</text>
</comment>
<dbReference type="EMBL" id="SDAM02000971">
    <property type="protein sequence ID" value="KAH6823307.1"/>
    <property type="molecule type" value="Genomic_DNA"/>
</dbReference>
<comment type="cofactor">
    <cofactor evidence="1 7">
        <name>heme</name>
        <dbReference type="ChEBI" id="CHEBI:30413"/>
    </cofactor>
</comment>